<evidence type="ECO:0000256" key="1">
    <source>
        <dbReference type="SAM" id="Coils"/>
    </source>
</evidence>
<organism evidence="2 5">
    <name type="scientific">Staphylococcus aureus</name>
    <dbReference type="NCBI Taxonomy" id="1280"/>
    <lineage>
        <taxon>Bacteria</taxon>
        <taxon>Bacillati</taxon>
        <taxon>Bacillota</taxon>
        <taxon>Bacilli</taxon>
        <taxon>Bacillales</taxon>
        <taxon>Staphylococcaceae</taxon>
        <taxon>Staphylococcus</taxon>
    </lineage>
</organism>
<dbReference type="Proteomes" id="UP000197894">
    <property type="component" value="Unassembled WGS sequence"/>
</dbReference>
<dbReference type="EMBL" id="CAIIKR010000007">
    <property type="protein sequence ID" value="CAC8531037.1"/>
    <property type="molecule type" value="Genomic_DNA"/>
</dbReference>
<dbReference type="Proteomes" id="UP000507408">
    <property type="component" value="Unassembled WGS sequence"/>
</dbReference>
<gene>
    <name evidence="3" type="ORF">AS572_12660</name>
    <name evidence="2" type="ORF">SAMEA70245418_02310</name>
</gene>
<accession>A0A2S6DMY9</accession>
<name>A0A2S6DMY9_STAAU</name>
<evidence type="ECO:0000313" key="4">
    <source>
        <dbReference type="Proteomes" id="UP000197894"/>
    </source>
</evidence>
<reference evidence="3 4" key="1">
    <citation type="journal article" date="2017" name="BMC Genomics">
        <title>Prophages and adaptation of Staphylococcus aureus ST398 to the human clinic.</title>
        <authorList>
            <consortium name="Regional Infection Control Group of the Centre Region"/>
            <person name="Diene S.M."/>
            <person name="Corvaglia A.R."/>
            <person name="Francois P."/>
            <person name="van der Mee-Marquet N."/>
        </authorList>
    </citation>
    <scope>NUCLEOTIDE SEQUENCE [LARGE SCALE GENOMIC DNA]</scope>
    <source>
        <strain evidence="3 4">SA13-246</strain>
    </source>
</reference>
<sequence length="151" mass="17413">MDATSELAKNDNVFEDYNFGYKLTNESKYNWLCINPNVGEVVNFEELIITTSELCKQTAEHIKQAQEQLNRVNELRARKDAIRDCLSAMEALMTYLTGTTDISAADKAMRDDEETWGQGFIIKEGITMWNMFHNKYKDIRHGNNFDISLIS</sequence>
<dbReference type="AlphaFoldDB" id="A0A2S6DMY9"/>
<protein>
    <submittedName>
        <fullName evidence="2">Uncharacterized protein</fullName>
    </submittedName>
</protein>
<evidence type="ECO:0000313" key="3">
    <source>
        <dbReference type="EMBL" id="OWT14391.1"/>
    </source>
</evidence>
<dbReference type="EMBL" id="LNJK01000011">
    <property type="protein sequence ID" value="OWT14391.1"/>
    <property type="molecule type" value="Genomic_DNA"/>
</dbReference>
<proteinExistence type="predicted"/>
<comment type="caution">
    <text evidence="2">The sequence shown here is derived from an EMBL/GenBank/DDBJ whole genome shotgun (WGS) entry which is preliminary data.</text>
</comment>
<evidence type="ECO:0000313" key="5">
    <source>
        <dbReference type="Proteomes" id="UP000507408"/>
    </source>
</evidence>
<reference evidence="2 5" key="2">
    <citation type="submission" date="2020-06" db="EMBL/GenBank/DDBJ databases">
        <authorList>
            <consortium name="Pathogen Informatics"/>
        </authorList>
    </citation>
    <scope>NUCLEOTIDE SEQUENCE [LARGE SCALE GENOMIC DNA]</scope>
    <source>
        <strain evidence="2 5">MOS222</strain>
    </source>
</reference>
<feature type="coiled-coil region" evidence="1">
    <location>
        <begin position="55"/>
        <end position="82"/>
    </location>
</feature>
<dbReference type="RefSeq" id="WP_000340188.1">
    <property type="nucleotide sequence ID" value="NZ_BQZG01000004.1"/>
</dbReference>
<keyword evidence="1" id="KW-0175">Coiled coil</keyword>
<evidence type="ECO:0000313" key="2">
    <source>
        <dbReference type="EMBL" id="CAC8531037.1"/>
    </source>
</evidence>